<protein>
    <submittedName>
        <fullName evidence="1">Uncharacterized protein</fullName>
    </submittedName>
</protein>
<reference evidence="1 2" key="1">
    <citation type="submission" date="2018-10" db="EMBL/GenBank/DDBJ databases">
        <title>Co-occurring genomic capacity for anaerobic methane metabolism and dissimilatory sulfite reduction discovered in the Korarchaeota.</title>
        <authorList>
            <person name="Mckay L.J."/>
            <person name="Dlakic M."/>
            <person name="Fields M.W."/>
            <person name="Delmont T.O."/>
            <person name="Eren A.M."/>
            <person name="Jay Z.J."/>
            <person name="Klingelsmith K.B."/>
            <person name="Rusch D.B."/>
            <person name="Inskeep W.P."/>
        </authorList>
    </citation>
    <scope>NUCLEOTIDE SEQUENCE [LARGE SCALE GENOMIC DNA]</scope>
    <source>
        <strain evidence="1 2">MDKW</strain>
    </source>
</reference>
<organism evidence="1 2">
    <name type="scientific">Candidatus Methanodesulfokora washburnensis</name>
    <dbReference type="NCBI Taxonomy" id="2478471"/>
    <lineage>
        <taxon>Archaea</taxon>
        <taxon>Thermoproteota</taxon>
        <taxon>Candidatus Korarchaeia</taxon>
        <taxon>Candidatus Korarchaeia incertae sedis</taxon>
        <taxon>Candidatus Methanodesulfokora</taxon>
    </lineage>
</organism>
<evidence type="ECO:0000313" key="1">
    <source>
        <dbReference type="EMBL" id="RSN76153.1"/>
    </source>
</evidence>
<comment type="caution">
    <text evidence="1">The sequence shown here is derived from an EMBL/GenBank/DDBJ whole genome shotgun (WGS) entry which is preliminary data.</text>
</comment>
<evidence type="ECO:0000313" key="2">
    <source>
        <dbReference type="Proteomes" id="UP000277582"/>
    </source>
</evidence>
<name>A0A3R9R6Y3_9CREN</name>
<dbReference type="Proteomes" id="UP000277582">
    <property type="component" value="Unassembled WGS sequence"/>
</dbReference>
<proteinExistence type="predicted"/>
<sequence length="116" mass="13125">MRRDERINPLVRFLTNFSASSDRIIPLAYLWLMKNRTRATVVVTRTANADSASLLAKLIGRIDAITIKTAGIRRNADDILFTFNLSSADIKLQNNGENIIMTDGFYFLNSLHHDRG</sequence>
<dbReference type="EMBL" id="RCOS01000062">
    <property type="protein sequence ID" value="RSN76153.1"/>
    <property type="molecule type" value="Genomic_DNA"/>
</dbReference>
<keyword evidence="2" id="KW-1185">Reference proteome</keyword>
<dbReference type="AlphaFoldDB" id="A0A3R9R6Y3"/>
<accession>A0A3R9R6Y3</accession>
<gene>
    <name evidence="1" type="ORF">D6D85_04150</name>
</gene>